<comment type="caution">
    <text evidence="4">The sequence shown here is derived from an EMBL/GenBank/DDBJ whole genome shotgun (WGS) entry which is preliminary data.</text>
</comment>
<dbReference type="RefSeq" id="WP_046998707.1">
    <property type="nucleotide sequence ID" value="NZ_JAIW01000060.1"/>
</dbReference>
<evidence type="ECO:0000259" key="2">
    <source>
        <dbReference type="Pfam" id="PF13304"/>
    </source>
</evidence>
<dbReference type="EMBL" id="JAIW01000060">
    <property type="protein sequence ID" value="KLE08550.1"/>
    <property type="molecule type" value="Genomic_DNA"/>
</dbReference>
<organism evidence="4 5">
    <name type="scientific">Aliarcobacter butzleri L355</name>
    <dbReference type="NCBI Taxonomy" id="1447263"/>
    <lineage>
        <taxon>Bacteria</taxon>
        <taxon>Pseudomonadati</taxon>
        <taxon>Campylobacterota</taxon>
        <taxon>Epsilonproteobacteria</taxon>
        <taxon>Campylobacterales</taxon>
        <taxon>Arcobacteraceae</taxon>
        <taxon>Aliarcobacter</taxon>
    </lineage>
</organism>
<evidence type="ECO:0000313" key="5">
    <source>
        <dbReference type="Proteomes" id="UP000035154"/>
    </source>
</evidence>
<evidence type="ECO:0000259" key="3">
    <source>
        <dbReference type="Pfam" id="PF13476"/>
    </source>
</evidence>
<name>A0A0G9KS04_9BACT</name>
<feature type="domain" description="DUF3696" evidence="1">
    <location>
        <begin position="320"/>
        <end position="363"/>
    </location>
</feature>
<reference evidence="4 5" key="1">
    <citation type="submission" date="2014-01" db="EMBL/GenBank/DDBJ databases">
        <title>Development of a Comparative Genomic Fingerprinting Assay for High Resolution Genotyping of Arcobacter butzleri.</title>
        <authorList>
            <person name="Webb A.L."/>
            <person name="Inglis G.D."/>
            <person name="Kruczkiewicz P."/>
            <person name="Selinger L.B."/>
            <person name="Taboada E.N."/>
        </authorList>
    </citation>
    <scope>NUCLEOTIDE SEQUENCE [LARGE SCALE GENOMIC DNA]</scope>
    <source>
        <strain evidence="4 5">L355</strain>
    </source>
</reference>
<dbReference type="PANTHER" id="PTHR43581">
    <property type="entry name" value="ATP/GTP PHOSPHATASE"/>
    <property type="match status" value="1"/>
</dbReference>
<dbReference type="Pfam" id="PF13304">
    <property type="entry name" value="AAA_21"/>
    <property type="match status" value="1"/>
</dbReference>
<dbReference type="InterPro" id="IPR051396">
    <property type="entry name" value="Bact_Antivir_Def_Nuclease"/>
</dbReference>
<evidence type="ECO:0000259" key="1">
    <source>
        <dbReference type="Pfam" id="PF12476"/>
    </source>
</evidence>
<feature type="domain" description="Rad50/SbcC-type AAA" evidence="3">
    <location>
        <begin position="3"/>
        <end position="142"/>
    </location>
</feature>
<dbReference type="InterPro" id="IPR022532">
    <property type="entry name" value="DUF3696"/>
</dbReference>
<sequence length="381" mass="43852">MRSLTIKNFKCFDDKRVNFRNLTVLAGGNGAGKSTVIQSMLLFAQSFEKNSDNQIPVKLFLNDYYCELGSSERLNNEDSDKELIEFIFEDNNNKSVTFKYEEDENDSNILKIRNLDNVIDEKKGTNVLNFLHYFDFIGADRFGPRTFHHTDKNFSMLRVGKLGEYTALVLDKYKWIRFDDESGDLLLNVNNYMSEIFGFIRVNSDFIKNANIAMLEIKNHPKLDFQSPVNMPYGVSYVLPIIVSCLVRQLPKNKLLDEYSILEENELIIIENPEAHLHPSAQSKLGYFLAKMSKKVQIIVETHSEHIINGIRLATLENVISNDDVIINFLERKESEIEPEVKEINLNQLGDLSDWPKGFFDQQALDSFNIIKAKSALHVSK</sequence>
<dbReference type="Pfam" id="PF13476">
    <property type="entry name" value="AAA_23"/>
    <property type="match status" value="1"/>
</dbReference>
<dbReference type="PATRIC" id="fig|1447263.3.peg.1879"/>
<dbReference type="GO" id="GO:0005524">
    <property type="term" value="F:ATP binding"/>
    <property type="evidence" value="ECO:0007669"/>
    <property type="project" value="InterPro"/>
</dbReference>
<proteinExistence type="predicted"/>
<evidence type="ECO:0008006" key="6">
    <source>
        <dbReference type="Google" id="ProtNLM"/>
    </source>
</evidence>
<dbReference type="Pfam" id="PF12476">
    <property type="entry name" value="DUF3696"/>
    <property type="match status" value="1"/>
</dbReference>
<evidence type="ECO:0000313" key="4">
    <source>
        <dbReference type="EMBL" id="KLE08550.1"/>
    </source>
</evidence>
<feature type="domain" description="ATPase AAA-type core" evidence="2">
    <location>
        <begin position="224"/>
        <end position="308"/>
    </location>
</feature>
<dbReference type="SUPFAM" id="SSF52540">
    <property type="entry name" value="P-loop containing nucleoside triphosphate hydrolases"/>
    <property type="match status" value="1"/>
</dbReference>
<dbReference type="InterPro" id="IPR038729">
    <property type="entry name" value="Rad50/SbcC_AAA"/>
</dbReference>
<dbReference type="Gene3D" id="3.40.50.300">
    <property type="entry name" value="P-loop containing nucleotide triphosphate hydrolases"/>
    <property type="match status" value="2"/>
</dbReference>
<gene>
    <name evidence="4" type="ORF">AF80_09630</name>
</gene>
<dbReference type="Proteomes" id="UP000035154">
    <property type="component" value="Unassembled WGS sequence"/>
</dbReference>
<dbReference type="GO" id="GO:0016887">
    <property type="term" value="F:ATP hydrolysis activity"/>
    <property type="evidence" value="ECO:0007669"/>
    <property type="project" value="InterPro"/>
</dbReference>
<dbReference type="InterPro" id="IPR014592">
    <property type="entry name" value="P-loop_UCP034888"/>
</dbReference>
<dbReference type="InterPro" id="IPR003959">
    <property type="entry name" value="ATPase_AAA_core"/>
</dbReference>
<protein>
    <recommendedName>
        <fullName evidence="6">DUF3696 domain-containing protein</fullName>
    </recommendedName>
</protein>
<dbReference type="AlphaFoldDB" id="A0A0G9KS04"/>
<accession>A0A0G9KS04</accession>
<dbReference type="PANTHER" id="PTHR43581:SF4">
    <property type="entry name" value="ATP_GTP PHOSPHATASE"/>
    <property type="match status" value="1"/>
</dbReference>
<dbReference type="PIRSF" id="PIRSF034888">
    <property type="entry name" value="P-loop_UCP034888"/>
    <property type="match status" value="1"/>
</dbReference>
<dbReference type="InterPro" id="IPR027417">
    <property type="entry name" value="P-loop_NTPase"/>
</dbReference>